<organism evidence="2 3">
    <name type="scientific">Stephania cephalantha</name>
    <dbReference type="NCBI Taxonomy" id="152367"/>
    <lineage>
        <taxon>Eukaryota</taxon>
        <taxon>Viridiplantae</taxon>
        <taxon>Streptophyta</taxon>
        <taxon>Embryophyta</taxon>
        <taxon>Tracheophyta</taxon>
        <taxon>Spermatophyta</taxon>
        <taxon>Magnoliopsida</taxon>
        <taxon>Ranunculales</taxon>
        <taxon>Menispermaceae</taxon>
        <taxon>Menispermoideae</taxon>
        <taxon>Cissampelideae</taxon>
        <taxon>Stephania</taxon>
    </lineage>
</organism>
<feature type="compositionally biased region" description="Pro residues" evidence="1">
    <location>
        <begin position="73"/>
        <end position="84"/>
    </location>
</feature>
<feature type="compositionally biased region" description="Basic and acidic residues" evidence="1">
    <location>
        <begin position="1"/>
        <end position="13"/>
    </location>
</feature>
<feature type="compositionally biased region" description="Acidic residues" evidence="1">
    <location>
        <begin position="246"/>
        <end position="257"/>
    </location>
</feature>
<dbReference type="AlphaFoldDB" id="A0AAP0L8P3"/>
<feature type="region of interest" description="Disordered" evidence="1">
    <location>
        <begin position="68"/>
        <end position="101"/>
    </location>
</feature>
<dbReference type="EMBL" id="JBBNAG010000001">
    <property type="protein sequence ID" value="KAK9166396.1"/>
    <property type="molecule type" value="Genomic_DNA"/>
</dbReference>
<name>A0AAP0L8P3_9MAGN</name>
<feature type="compositionally biased region" description="Polar residues" evidence="1">
    <location>
        <begin position="230"/>
        <end position="241"/>
    </location>
</feature>
<feature type="region of interest" description="Disordered" evidence="1">
    <location>
        <begin position="229"/>
        <end position="257"/>
    </location>
</feature>
<evidence type="ECO:0000313" key="3">
    <source>
        <dbReference type="Proteomes" id="UP001419268"/>
    </source>
</evidence>
<evidence type="ECO:0000313" key="2">
    <source>
        <dbReference type="EMBL" id="KAK9166396.1"/>
    </source>
</evidence>
<reference evidence="2 3" key="1">
    <citation type="submission" date="2024-01" db="EMBL/GenBank/DDBJ databases">
        <title>Genome assemblies of Stephania.</title>
        <authorList>
            <person name="Yang L."/>
        </authorList>
    </citation>
    <scope>NUCLEOTIDE SEQUENCE [LARGE SCALE GENOMIC DNA]</scope>
    <source>
        <strain evidence="2">JXDWG</strain>
        <tissue evidence="2">Leaf</tissue>
    </source>
</reference>
<accession>A0AAP0L8P3</accession>
<keyword evidence="3" id="KW-1185">Reference proteome</keyword>
<sequence length="257" mass="28883">MRDRLQSARREVTRATPRRKKRRYGAPGASTSHAGCGAAGEFDVVAEQLRKVMEFMHRRLGMDMDEIGLAQEQPPPPPPPPPPHDQAMPPQIDPGRSTPTRGQCWALNVDVPFLCILFVPQLPLPVTKQAVPTAGPKSQQYHSKTDIFRLYSVSNQKWNPFSVSDRISDDVFRDGKRSVSVPFLIPIRVGIFANQKRKISSNEKQILRNHEILDENERTLLRFPSGVFNPANNYTSQPTASRNDDGAEDIDDEFTSV</sequence>
<dbReference type="Proteomes" id="UP001419268">
    <property type="component" value="Unassembled WGS sequence"/>
</dbReference>
<gene>
    <name evidence="2" type="ORF">Scep_001587</name>
</gene>
<protein>
    <submittedName>
        <fullName evidence="2">Uncharacterized protein</fullName>
    </submittedName>
</protein>
<evidence type="ECO:0000256" key="1">
    <source>
        <dbReference type="SAM" id="MobiDB-lite"/>
    </source>
</evidence>
<feature type="region of interest" description="Disordered" evidence="1">
    <location>
        <begin position="1"/>
        <end position="36"/>
    </location>
</feature>
<comment type="caution">
    <text evidence="2">The sequence shown here is derived from an EMBL/GenBank/DDBJ whole genome shotgun (WGS) entry which is preliminary data.</text>
</comment>
<proteinExistence type="predicted"/>